<dbReference type="InterPro" id="IPR036010">
    <property type="entry name" value="2Fe-2S_ferredoxin-like_sf"/>
</dbReference>
<protein>
    <submittedName>
        <fullName evidence="2">Uncharacterized 2Fe-2 and 4Fe-4S clusters-containing protein, contains DUF4445 domain</fullName>
    </submittedName>
</protein>
<dbReference type="STRING" id="146817.SAMN04488502_103209"/>
<dbReference type="AlphaFoldDB" id="A0A1G9S4K9"/>
<gene>
    <name evidence="2" type="ORF">SAMN04488502_103209</name>
</gene>
<dbReference type="CDD" id="cd00207">
    <property type="entry name" value="fer2"/>
    <property type="match status" value="1"/>
</dbReference>
<dbReference type="PANTHER" id="PTHR42895:SF2">
    <property type="entry name" value="IRON-SULFUR CLUSTER PROTEIN"/>
    <property type="match status" value="1"/>
</dbReference>
<dbReference type="Pfam" id="PF00111">
    <property type="entry name" value="Fer2"/>
    <property type="match status" value="1"/>
</dbReference>
<evidence type="ECO:0000259" key="1">
    <source>
        <dbReference type="PROSITE" id="PS51085"/>
    </source>
</evidence>
<name>A0A1G9S4K9_9FIRM</name>
<evidence type="ECO:0000313" key="3">
    <source>
        <dbReference type="Proteomes" id="UP000214880"/>
    </source>
</evidence>
<dbReference type="Pfam" id="PF14574">
    <property type="entry name" value="RACo_C_ter"/>
    <property type="match status" value="1"/>
</dbReference>
<dbReference type="InterPro" id="IPR027980">
    <property type="entry name" value="RACo_C"/>
</dbReference>
<keyword evidence="3" id="KW-1185">Reference proteome</keyword>
<dbReference type="Gene3D" id="3.10.20.30">
    <property type="match status" value="1"/>
</dbReference>
<dbReference type="Gene3D" id="3.30.420.480">
    <property type="entry name" value="Domain of unknown function (DUF4445)"/>
    <property type="match status" value="1"/>
</dbReference>
<dbReference type="PANTHER" id="PTHR42895">
    <property type="entry name" value="IRON-SULFUR CLUSTER-BINDING PROTEIN-RELATED"/>
    <property type="match status" value="1"/>
</dbReference>
<sequence length="556" mass="59315">MPDVTFFREDTTVSLTIESGASLLEAARQGGMLVESPCNGTGTCGKCKVRIVQPESLIQPAGASSQISAEERRQRIVLACTTIVDRDLTVEVSSRQDSRNVRIIQHGVSRAIEIDSAVSKRYDTVRDSTEVWAGGRLLGLEAADTARECYGLVVDIGTTTLVAALFDLISGRELGTVSSLNPQSHQAQDVLSRIKFASTAQGLAVMHTDFIGVLNRLIADLTLQTNIAASRIYEIIFSGNTCMLHLALGVSPASLGKYPYTPEFRGGSQHLAGDYEISVSPLARIYVPPIMSAYVGADITSGILAARLQQQQGVTLFVDVGTNGEMVLANNGKLIATSTAAGPAFEGMNIGNGMRAAPGAVERFAITGNGAVELKTIGGQKPIGICGSGLLDIVGELVKHGCIQKNGKLQPSPSRPELAGQLLKKEGKTVFQVADGVFLSQKDIRQVQLAKGAIRAGIEALLAKNGVRPEMVDRVYIAGSFGYHLNPESLINIGMLPPDFHHKIEFQGNTSKTGGQAFLLNYPSRREISEVVAAVEVLELATIEDFDKLFVSCLSF</sequence>
<dbReference type="Pfam" id="PF17651">
    <property type="entry name" value="Raco_middle"/>
    <property type="match status" value="1"/>
</dbReference>
<dbReference type="InterPro" id="IPR052911">
    <property type="entry name" value="Corrinoid_activation_enz"/>
</dbReference>
<dbReference type="InterPro" id="IPR041414">
    <property type="entry name" value="Raco-like_middle"/>
</dbReference>
<dbReference type="GO" id="GO:0051536">
    <property type="term" value="F:iron-sulfur cluster binding"/>
    <property type="evidence" value="ECO:0007669"/>
    <property type="project" value="InterPro"/>
</dbReference>
<evidence type="ECO:0000313" key="2">
    <source>
        <dbReference type="EMBL" id="SDM30498.1"/>
    </source>
</evidence>
<dbReference type="OrthoDB" id="9810588at2"/>
<dbReference type="PROSITE" id="PS51085">
    <property type="entry name" value="2FE2S_FER_2"/>
    <property type="match status" value="1"/>
</dbReference>
<dbReference type="RefSeq" id="WP_092071857.1">
    <property type="nucleotide sequence ID" value="NZ_FNHB01000003.1"/>
</dbReference>
<accession>A0A1G9S4K9</accession>
<dbReference type="InterPro" id="IPR001041">
    <property type="entry name" value="2Fe-2S_ferredoxin-type"/>
</dbReference>
<reference evidence="2 3" key="1">
    <citation type="submission" date="2016-10" db="EMBL/GenBank/DDBJ databases">
        <authorList>
            <person name="de Groot N.N."/>
        </authorList>
    </citation>
    <scope>NUCLEOTIDE SEQUENCE [LARGE SCALE GENOMIC DNA]</scope>
    <source>
        <strain evidence="2 3">DSM 1736</strain>
    </source>
</reference>
<dbReference type="InterPro" id="IPR012675">
    <property type="entry name" value="Beta-grasp_dom_sf"/>
</dbReference>
<dbReference type="Proteomes" id="UP000214880">
    <property type="component" value="Unassembled WGS sequence"/>
</dbReference>
<dbReference type="EMBL" id="FNHB01000003">
    <property type="protein sequence ID" value="SDM30498.1"/>
    <property type="molecule type" value="Genomic_DNA"/>
</dbReference>
<feature type="domain" description="2Fe-2S ferredoxin-type" evidence="1">
    <location>
        <begin position="2"/>
        <end position="96"/>
    </location>
</feature>
<organism evidence="2 3">
    <name type="scientific">Dendrosporobacter quercicolus</name>
    <dbReference type="NCBI Taxonomy" id="146817"/>
    <lineage>
        <taxon>Bacteria</taxon>
        <taxon>Bacillati</taxon>
        <taxon>Bacillota</taxon>
        <taxon>Negativicutes</taxon>
        <taxon>Selenomonadales</taxon>
        <taxon>Sporomusaceae</taxon>
        <taxon>Dendrosporobacter</taxon>
    </lineage>
</organism>
<proteinExistence type="predicted"/>
<dbReference type="InterPro" id="IPR042259">
    <property type="entry name" value="Raco-like_middle_sf"/>
</dbReference>
<dbReference type="SUPFAM" id="SSF54292">
    <property type="entry name" value="2Fe-2S ferredoxin-like"/>
    <property type="match status" value="1"/>
</dbReference>